<keyword evidence="8" id="KW-1185">Reference proteome</keyword>
<dbReference type="InterPro" id="IPR015443">
    <property type="entry name" value="Aldose_1-epimerase"/>
</dbReference>
<evidence type="ECO:0000313" key="8">
    <source>
        <dbReference type="Proteomes" id="UP001201549"/>
    </source>
</evidence>
<dbReference type="InterPro" id="IPR047215">
    <property type="entry name" value="Galactose_mutarotase-like"/>
</dbReference>
<dbReference type="Pfam" id="PF01263">
    <property type="entry name" value="Aldose_epim"/>
    <property type="match status" value="1"/>
</dbReference>
<feature type="region of interest" description="Disordered" evidence="6">
    <location>
        <begin position="314"/>
        <end position="340"/>
    </location>
</feature>
<keyword evidence="4 5" id="KW-0119">Carbohydrate metabolism</keyword>
<dbReference type="PANTHER" id="PTHR10091">
    <property type="entry name" value="ALDOSE-1-EPIMERASE"/>
    <property type="match status" value="1"/>
</dbReference>
<dbReference type="Proteomes" id="UP001201549">
    <property type="component" value="Unassembled WGS sequence"/>
</dbReference>
<dbReference type="RefSeq" id="WP_238895181.1">
    <property type="nucleotide sequence ID" value="NZ_JAKOGG010000003.1"/>
</dbReference>
<dbReference type="InterPro" id="IPR011013">
    <property type="entry name" value="Gal_mutarotase_sf_dom"/>
</dbReference>
<evidence type="ECO:0000256" key="2">
    <source>
        <dbReference type="ARBA" id="ARBA00006206"/>
    </source>
</evidence>
<dbReference type="CDD" id="cd09019">
    <property type="entry name" value="galactose_mutarotase_like"/>
    <property type="match status" value="1"/>
</dbReference>
<dbReference type="Gene3D" id="2.70.98.10">
    <property type="match status" value="1"/>
</dbReference>
<comment type="similarity">
    <text evidence="2 5">Belongs to the aldose epimerase family.</text>
</comment>
<dbReference type="InterPro" id="IPR014718">
    <property type="entry name" value="GH-type_carb-bd"/>
</dbReference>
<comment type="catalytic activity">
    <reaction evidence="5">
        <text>alpha-D-glucose = beta-D-glucose</text>
        <dbReference type="Rhea" id="RHEA:10264"/>
        <dbReference type="ChEBI" id="CHEBI:15903"/>
        <dbReference type="ChEBI" id="CHEBI:17925"/>
        <dbReference type="EC" id="5.1.3.3"/>
    </reaction>
</comment>
<dbReference type="SUPFAM" id="SSF74650">
    <property type="entry name" value="Galactose mutarotase-like"/>
    <property type="match status" value="1"/>
</dbReference>
<evidence type="ECO:0000256" key="6">
    <source>
        <dbReference type="SAM" id="MobiDB-lite"/>
    </source>
</evidence>
<accession>A0ABT2FKJ8</accession>
<reference evidence="7 8" key="1">
    <citation type="submission" date="2022-02" db="EMBL/GenBank/DDBJ databases">
        <authorList>
            <person name="Zhuang L."/>
        </authorList>
    </citation>
    <scope>NUCLEOTIDE SEQUENCE [LARGE SCALE GENOMIC DNA]</scope>
    <source>
        <strain evidence="7 8">C32</strain>
    </source>
</reference>
<protein>
    <recommendedName>
        <fullName evidence="5">Aldose 1-epimerase</fullName>
        <ecNumber evidence="5">5.1.3.3</ecNumber>
    </recommendedName>
</protein>
<evidence type="ECO:0000313" key="7">
    <source>
        <dbReference type="EMBL" id="MCS4555769.1"/>
    </source>
</evidence>
<keyword evidence="3 5" id="KW-0413">Isomerase</keyword>
<evidence type="ECO:0000256" key="3">
    <source>
        <dbReference type="ARBA" id="ARBA00023235"/>
    </source>
</evidence>
<proteinExistence type="inferred from homology"/>
<evidence type="ECO:0000256" key="1">
    <source>
        <dbReference type="ARBA" id="ARBA00005028"/>
    </source>
</evidence>
<dbReference type="NCBIfam" id="NF008277">
    <property type="entry name" value="PRK11055.1"/>
    <property type="match status" value="1"/>
</dbReference>
<gene>
    <name evidence="7" type="ORF">L9G74_04905</name>
</gene>
<dbReference type="PANTHER" id="PTHR10091:SF0">
    <property type="entry name" value="GALACTOSE MUTAROTASE"/>
    <property type="match status" value="1"/>
</dbReference>
<evidence type="ECO:0000256" key="4">
    <source>
        <dbReference type="ARBA" id="ARBA00023277"/>
    </source>
</evidence>
<organism evidence="7 8">
    <name type="scientific">Shewanella electrica</name>
    <dbReference type="NCBI Taxonomy" id="515560"/>
    <lineage>
        <taxon>Bacteria</taxon>
        <taxon>Pseudomonadati</taxon>
        <taxon>Pseudomonadota</taxon>
        <taxon>Gammaproteobacteria</taxon>
        <taxon>Alteromonadales</taxon>
        <taxon>Shewanellaceae</taxon>
        <taxon>Shewanella</taxon>
    </lineage>
</organism>
<reference evidence="8" key="2">
    <citation type="submission" date="2023-07" db="EMBL/GenBank/DDBJ databases">
        <title>Shewanella mangrovi sp. nov., an acetaldehyde- degrading bacterium isolated from mangrove sediment.</title>
        <authorList>
            <person name="Liu Y."/>
        </authorList>
    </citation>
    <scope>NUCLEOTIDE SEQUENCE [LARGE SCALE GENOMIC DNA]</scope>
    <source>
        <strain evidence="8">C32</strain>
    </source>
</reference>
<dbReference type="EC" id="5.1.3.3" evidence="5"/>
<sequence length="358" mass="38986">MNQTNVSATEKTYGTLPDGTEVKLVTLKNANGVEVDVISYGGIITKMLTPDAKGNMTDIALGFDNLQDYVASKTNNVYFGALIGRYGNRIADGKFTLDGQEYTLATNDGDNHLHGGSHGFDQKVWGIKPFVKDGKACVELTYTSPDGEEGYPGTLATTVVYELTADNKLDMQFTATTDKPTIVNLTQHSYFNLAGGGSILDQQVQINADQYTPTRPGLIPTGEVASVKDTPFDFREPKAIGKDINVDNEQLTMAGGFDHNFVLRPHADNELVLAAKVTDPASGRALEVYTNEPAIQFYSGNFLDGSLKGKGNTYSKNSGFALEPQHNPDSPNHPEWPTTELRPGETYQLQIVYHFTTI</sequence>
<dbReference type="EMBL" id="JAKOGG010000003">
    <property type="protein sequence ID" value="MCS4555769.1"/>
    <property type="molecule type" value="Genomic_DNA"/>
</dbReference>
<comment type="pathway">
    <text evidence="1 5">Carbohydrate metabolism; hexose metabolism.</text>
</comment>
<name>A0ABT2FKJ8_9GAMM</name>
<evidence type="ECO:0000256" key="5">
    <source>
        <dbReference type="PIRNR" id="PIRNR005096"/>
    </source>
</evidence>
<comment type="caution">
    <text evidence="7">The sequence shown here is derived from an EMBL/GenBank/DDBJ whole genome shotgun (WGS) entry which is preliminary data.</text>
</comment>
<dbReference type="PIRSF" id="PIRSF005096">
    <property type="entry name" value="GALM"/>
    <property type="match status" value="1"/>
</dbReference>
<dbReference type="InterPro" id="IPR008183">
    <property type="entry name" value="Aldose_1/G6P_1-epimerase"/>
</dbReference>